<dbReference type="OrthoDB" id="3194844at2"/>
<reference evidence="1 2" key="1">
    <citation type="submission" date="2018-12" db="EMBL/GenBank/DDBJ databases">
        <title>The whole draft genome of Streptomyce luteoverticillatus CGMCC 15060.</title>
        <authorList>
            <person name="Feng Z."/>
            <person name="Chen G."/>
            <person name="Zhang J."/>
            <person name="Zhu H."/>
            <person name="Yu X."/>
            <person name="Zhang W."/>
            <person name="Zhang X."/>
        </authorList>
    </citation>
    <scope>NUCLEOTIDE SEQUENCE [LARGE SCALE GENOMIC DNA]</scope>
    <source>
        <strain evidence="1 2">CGMCC 15060</strain>
    </source>
</reference>
<evidence type="ECO:0008006" key="3">
    <source>
        <dbReference type="Google" id="ProtNLM"/>
    </source>
</evidence>
<keyword evidence="2" id="KW-1185">Reference proteome</keyword>
<dbReference type="Pfam" id="PF25310">
    <property type="entry name" value="VG15"/>
    <property type="match status" value="1"/>
</dbReference>
<name>A0A3Q9FRB8_STRLT</name>
<dbReference type="InterPro" id="IPR057369">
    <property type="entry name" value="VG15"/>
</dbReference>
<gene>
    <name evidence="1" type="ORF">EKH77_02915</name>
</gene>
<accession>A0A3Q9FRB8</accession>
<evidence type="ECO:0000313" key="2">
    <source>
        <dbReference type="Proteomes" id="UP000267900"/>
    </source>
</evidence>
<dbReference type="EMBL" id="CP034587">
    <property type="protein sequence ID" value="AZQ70306.1"/>
    <property type="molecule type" value="Genomic_DNA"/>
</dbReference>
<organism evidence="1 2">
    <name type="scientific">Streptomyces luteoverticillatus</name>
    <name type="common">Streptoverticillium luteoverticillatus</name>
    <dbReference type="NCBI Taxonomy" id="66425"/>
    <lineage>
        <taxon>Bacteria</taxon>
        <taxon>Bacillati</taxon>
        <taxon>Actinomycetota</taxon>
        <taxon>Actinomycetes</taxon>
        <taxon>Kitasatosporales</taxon>
        <taxon>Streptomycetaceae</taxon>
        <taxon>Streptomyces</taxon>
    </lineage>
</organism>
<dbReference type="RefSeq" id="WP_126912871.1">
    <property type="nucleotide sequence ID" value="NZ_CP034587.1"/>
</dbReference>
<protein>
    <recommendedName>
        <fullName evidence="3">Phage head morphogenesis domain-containing protein</fullName>
    </recommendedName>
</protein>
<evidence type="ECO:0000313" key="1">
    <source>
        <dbReference type="EMBL" id="AZQ70306.1"/>
    </source>
</evidence>
<dbReference type="Proteomes" id="UP000267900">
    <property type="component" value="Chromosome"/>
</dbReference>
<sequence length="302" mass="33190">MATSADALRATAAYRRAQERTAAEVAADLTAWLAGISAQDVRTGAGPLGREYRARVARGRRKSYALAVAFYRLLRALETGTVVNLPGAATAEGPTLEGLWREFNRAAGAQAGTASRGGHLLVEDSPWVGYDERTEQRRAEGAFHREVTARLDKARGAAERRGRLDDPQFEKELAEVMTTARQEAARTGSQIAEDGGREALAEAVRCDPKALGYYRETDADPCAWCAMLASRGAVYKSAATAGMSDGVRYHPDCHCQPRPIFSRTHTLPEANQRYMRLWQEKSKDGLTLAEWRRELEKESSTT</sequence>
<dbReference type="AlphaFoldDB" id="A0A3Q9FRB8"/>
<proteinExistence type="predicted"/>